<dbReference type="EMBL" id="AP012292">
    <property type="protein sequence ID" value="BAL82008.1"/>
    <property type="molecule type" value="Genomic_DNA"/>
</dbReference>
<dbReference type="PROSITE" id="PS50943">
    <property type="entry name" value="HTH_CROC1"/>
    <property type="match status" value="1"/>
</dbReference>
<dbReference type="Proteomes" id="UP000007887">
    <property type="component" value="Chromosome"/>
</dbReference>
<keyword evidence="1" id="KW-0238">DNA-binding</keyword>
<dbReference type="KEGG" id="sri:SELR_03000"/>
<dbReference type="GO" id="GO:0003677">
    <property type="term" value="F:DNA binding"/>
    <property type="evidence" value="ECO:0007669"/>
    <property type="project" value="UniProtKB-KW"/>
</dbReference>
<dbReference type="OrthoDB" id="9801008at2"/>
<dbReference type="HOGENOM" id="CLU_066192_44_5_9"/>
<evidence type="ECO:0000256" key="1">
    <source>
        <dbReference type="ARBA" id="ARBA00023125"/>
    </source>
</evidence>
<accession>I0GMM1</accession>
<gene>
    <name evidence="3" type="ordered locus">SELR_03000</name>
</gene>
<dbReference type="RefSeq" id="WP_014423453.1">
    <property type="nucleotide sequence ID" value="NC_017068.1"/>
</dbReference>
<dbReference type="CDD" id="cd00093">
    <property type="entry name" value="HTH_XRE"/>
    <property type="match status" value="1"/>
</dbReference>
<dbReference type="PANTHER" id="PTHR46558:SF4">
    <property type="entry name" value="DNA-BIDING PHAGE PROTEIN"/>
    <property type="match status" value="1"/>
</dbReference>
<dbReference type="Pfam" id="PF01381">
    <property type="entry name" value="HTH_3"/>
    <property type="match status" value="1"/>
</dbReference>
<sequence length="67" mass="7682">MNRIRELRKTQKLSQQDLATKIGVDRSTIAKWETGINNPRTNKLRQLADILSCPLEALLPESKTKHI</sequence>
<evidence type="ECO:0000313" key="4">
    <source>
        <dbReference type="Proteomes" id="UP000007887"/>
    </source>
</evidence>
<dbReference type="Gene3D" id="1.10.260.40">
    <property type="entry name" value="lambda repressor-like DNA-binding domains"/>
    <property type="match status" value="1"/>
</dbReference>
<dbReference type="SMART" id="SM00530">
    <property type="entry name" value="HTH_XRE"/>
    <property type="match status" value="1"/>
</dbReference>
<reference evidence="3 4" key="1">
    <citation type="submission" date="2011-10" db="EMBL/GenBank/DDBJ databases">
        <title>Whole genome sequence of Selenomonas ruminantium subsp. lactilytica TAM6421.</title>
        <authorList>
            <person name="Oguchi A."/>
            <person name="Ankai A."/>
            <person name="Kaneko J."/>
            <person name="Yamada-Narita S."/>
            <person name="Fukui S."/>
            <person name="Takahashi M."/>
            <person name="Onodera T."/>
            <person name="Kojima S."/>
            <person name="Fushimi T."/>
            <person name="Abe N."/>
            <person name="Kamio Y."/>
            <person name="Yamazaki S."/>
            <person name="Fujita N."/>
        </authorList>
    </citation>
    <scope>NUCLEOTIDE SEQUENCE [LARGE SCALE GENOMIC DNA]</scope>
    <source>
        <strain evidence="4">NBRC 103574 / TAM6421</strain>
    </source>
</reference>
<evidence type="ECO:0000259" key="2">
    <source>
        <dbReference type="PROSITE" id="PS50943"/>
    </source>
</evidence>
<feature type="domain" description="HTH cro/C1-type" evidence="2">
    <location>
        <begin position="4"/>
        <end position="58"/>
    </location>
</feature>
<dbReference type="InterPro" id="IPR001387">
    <property type="entry name" value="Cro/C1-type_HTH"/>
</dbReference>
<dbReference type="InterPro" id="IPR010982">
    <property type="entry name" value="Lambda_DNA-bd_dom_sf"/>
</dbReference>
<protein>
    <submittedName>
        <fullName evidence="3">Putative Xre family transcriptional regulator</fullName>
    </submittedName>
</protein>
<dbReference type="PANTHER" id="PTHR46558">
    <property type="entry name" value="TRACRIPTIONAL REGULATORY PROTEIN-RELATED-RELATED"/>
    <property type="match status" value="1"/>
</dbReference>
<dbReference type="AlphaFoldDB" id="I0GMM1"/>
<proteinExistence type="predicted"/>
<organism evidence="3 4">
    <name type="scientific">Selenomonas ruminantium subsp. lactilytica (strain NBRC 103574 / TAM6421)</name>
    <dbReference type="NCBI Taxonomy" id="927704"/>
    <lineage>
        <taxon>Bacteria</taxon>
        <taxon>Bacillati</taxon>
        <taxon>Bacillota</taxon>
        <taxon>Negativicutes</taxon>
        <taxon>Selenomonadales</taxon>
        <taxon>Selenomonadaceae</taxon>
        <taxon>Selenomonas</taxon>
    </lineage>
</organism>
<dbReference type="PATRIC" id="fig|927704.6.peg.309"/>
<dbReference type="SUPFAM" id="SSF47413">
    <property type="entry name" value="lambda repressor-like DNA-binding domains"/>
    <property type="match status" value="1"/>
</dbReference>
<dbReference type="eggNOG" id="COG1396">
    <property type="taxonomic scope" value="Bacteria"/>
</dbReference>
<name>I0GMM1_SELRL</name>
<evidence type="ECO:0000313" key="3">
    <source>
        <dbReference type="EMBL" id="BAL82008.1"/>
    </source>
</evidence>